<reference evidence="15" key="1">
    <citation type="submission" date="2014-10" db="EMBL/GenBank/DDBJ databases">
        <authorList>
            <person name="King R."/>
        </authorList>
    </citation>
    <scope>NUCLEOTIDE SEQUENCE [LARGE SCALE GENOMIC DNA]</scope>
    <source>
        <strain evidence="15">A3/5</strain>
    </source>
</reference>
<dbReference type="AlphaFoldDB" id="A0A2L2SQ54"/>
<feature type="compositionally biased region" description="Low complexity" evidence="12">
    <location>
        <begin position="91"/>
        <end position="101"/>
    </location>
</feature>
<evidence type="ECO:0000256" key="1">
    <source>
        <dbReference type="ARBA" id="ARBA00004329"/>
    </source>
</evidence>
<evidence type="ECO:0000256" key="11">
    <source>
        <dbReference type="RuleBase" id="RU363115"/>
    </source>
</evidence>
<dbReference type="GO" id="GO:0015031">
    <property type="term" value="P:protein transport"/>
    <property type="evidence" value="ECO:0007669"/>
    <property type="project" value="UniProtKB-KW"/>
</dbReference>
<dbReference type="GO" id="GO:0000407">
    <property type="term" value="C:phagophore assembly site"/>
    <property type="evidence" value="ECO:0007669"/>
    <property type="project" value="UniProtKB-SubCell"/>
</dbReference>
<dbReference type="GO" id="GO:0000045">
    <property type="term" value="P:autophagosome assembly"/>
    <property type="evidence" value="ECO:0007669"/>
    <property type="project" value="TreeGrafter"/>
</dbReference>
<keyword evidence="5 11" id="KW-0645">Protease</keyword>
<keyword evidence="4 11" id="KW-0963">Cytoplasm</keyword>
<keyword evidence="3" id="KW-0813">Transport</keyword>
<dbReference type="STRING" id="56646.A0A2L2SQ54"/>
<dbReference type="EC" id="3.4.22.-" evidence="11"/>
<evidence type="ECO:0000256" key="9">
    <source>
        <dbReference type="ARBA" id="ARBA00023006"/>
    </source>
</evidence>
<keyword evidence="11" id="KW-0539">Nucleus</keyword>
<evidence type="ECO:0000256" key="12">
    <source>
        <dbReference type="SAM" id="MobiDB-lite"/>
    </source>
</evidence>
<dbReference type="InterPro" id="IPR005078">
    <property type="entry name" value="Peptidase_C54"/>
</dbReference>
<protein>
    <recommendedName>
        <fullName evidence="11">Cysteine protease</fullName>
        <ecNumber evidence="11">3.4.22.-</ecNumber>
    </recommendedName>
</protein>
<dbReference type="EMBL" id="LN649232">
    <property type="protein sequence ID" value="CEI40146.1"/>
    <property type="molecule type" value="Genomic_DNA"/>
</dbReference>
<evidence type="ECO:0000256" key="3">
    <source>
        <dbReference type="ARBA" id="ARBA00022448"/>
    </source>
</evidence>
<dbReference type="PANTHER" id="PTHR22624:SF49">
    <property type="entry name" value="CYSTEINE PROTEASE"/>
    <property type="match status" value="1"/>
</dbReference>
<name>A0A2L2SQ54_9HYPO</name>
<dbReference type="GO" id="GO:0016485">
    <property type="term" value="P:protein processing"/>
    <property type="evidence" value="ECO:0007669"/>
    <property type="project" value="TreeGrafter"/>
</dbReference>
<comment type="similarity">
    <text evidence="2 11">Belongs to the peptidase C54 family.</text>
</comment>
<evidence type="ECO:0000256" key="4">
    <source>
        <dbReference type="ARBA" id="ARBA00022490"/>
    </source>
</evidence>
<evidence type="ECO:0000259" key="13">
    <source>
        <dbReference type="Pfam" id="PF03416"/>
    </source>
</evidence>
<dbReference type="PANTHER" id="PTHR22624">
    <property type="entry name" value="CYSTEINE PROTEASE ATG4"/>
    <property type="match status" value="1"/>
</dbReference>
<dbReference type="GO" id="GO:0019786">
    <property type="term" value="F:protein-phosphatidylethanolamide deconjugating activity"/>
    <property type="evidence" value="ECO:0007669"/>
    <property type="project" value="InterPro"/>
</dbReference>
<evidence type="ECO:0000256" key="2">
    <source>
        <dbReference type="ARBA" id="ARBA00010958"/>
    </source>
</evidence>
<dbReference type="GO" id="GO:0034727">
    <property type="term" value="P:piecemeal microautophagy of the nucleus"/>
    <property type="evidence" value="ECO:0007669"/>
    <property type="project" value="TreeGrafter"/>
</dbReference>
<evidence type="ECO:0000256" key="7">
    <source>
        <dbReference type="ARBA" id="ARBA00022807"/>
    </source>
</evidence>
<organism evidence="14 15">
    <name type="scientific">Fusarium venenatum</name>
    <dbReference type="NCBI Taxonomy" id="56646"/>
    <lineage>
        <taxon>Eukaryota</taxon>
        <taxon>Fungi</taxon>
        <taxon>Dikarya</taxon>
        <taxon>Ascomycota</taxon>
        <taxon>Pezizomycotina</taxon>
        <taxon>Sordariomycetes</taxon>
        <taxon>Hypocreomycetidae</taxon>
        <taxon>Hypocreales</taxon>
        <taxon>Nectriaceae</taxon>
        <taxon>Fusarium</taxon>
    </lineage>
</organism>
<feature type="region of interest" description="Disordered" evidence="12">
    <location>
        <begin position="73"/>
        <end position="101"/>
    </location>
</feature>
<comment type="catalytic activity">
    <reaction evidence="10">
        <text>[protein]-C-terminal L-amino acid-glycyl-phosphatidylethanolamide + H2O = [protein]-C-terminal L-amino acid-glycine + a 1,2-diacyl-sn-glycero-3-phosphoethanolamine</text>
        <dbReference type="Rhea" id="RHEA:67548"/>
        <dbReference type="Rhea" id="RHEA-COMP:17323"/>
        <dbReference type="Rhea" id="RHEA-COMP:17324"/>
        <dbReference type="ChEBI" id="CHEBI:15377"/>
        <dbReference type="ChEBI" id="CHEBI:64612"/>
        <dbReference type="ChEBI" id="CHEBI:172940"/>
        <dbReference type="ChEBI" id="CHEBI:172941"/>
    </reaction>
    <physiologicalReaction direction="left-to-right" evidence="10">
        <dbReference type="Rhea" id="RHEA:67549"/>
    </physiologicalReaction>
</comment>
<feature type="domain" description="Peptidase C54 catalytic" evidence="13">
    <location>
        <begin position="116"/>
        <end position="421"/>
    </location>
</feature>
<keyword evidence="15" id="KW-1185">Reference proteome</keyword>
<dbReference type="Proteomes" id="UP000245910">
    <property type="component" value="Chromosome IIII"/>
</dbReference>
<accession>A0A2L2SQ54</accession>
<dbReference type="GO" id="GO:0005634">
    <property type="term" value="C:nucleus"/>
    <property type="evidence" value="ECO:0007669"/>
    <property type="project" value="UniProtKB-SubCell"/>
</dbReference>
<dbReference type="SUPFAM" id="SSF54001">
    <property type="entry name" value="Cysteine proteinases"/>
    <property type="match status" value="1"/>
</dbReference>
<evidence type="ECO:0000313" key="14">
    <source>
        <dbReference type="EMBL" id="CEI40146.1"/>
    </source>
</evidence>
<comment type="subcellular location">
    <subcellularLocation>
        <location evidence="11">Nucleus</location>
    </subcellularLocation>
    <subcellularLocation>
        <location evidence="11">Cytoplasm</location>
    </subcellularLocation>
    <subcellularLocation>
        <location evidence="1">Preautophagosomal structure</location>
    </subcellularLocation>
</comment>
<evidence type="ECO:0000256" key="5">
    <source>
        <dbReference type="ARBA" id="ARBA00022670"/>
    </source>
</evidence>
<keyword evidence="9" id="KW-0072">Autophagy</keyword>
<comment type="function">
    <text evidence="11">Required for selective autophagic degradation of the nucleus (nucleophagy) as well as for mitophagy which contributes to regulate mitochondrial quantity and quality by eliminating the mitochondria to a basal level to fulfill cellular energy requirements and preventing excess ROS production.</text>
</comment>
<keyword evidence="6 11" id="KW-0378">Hydrolase</keyword>
<dbReference type="InterPro" id="IPR038765">
    <property type="entry name" value="Papain-like_cys_pep_sf"/>
</dbReference>
<keyword evidence="8" id="KW-0653">Protein transport</keyword>
<keyword evidence="7" id="KW-0788">Thiol protease</keyword>
<proteinExistence type="inferred from homology"/>
<dbReference type="GO" id="GO:0000423">
    <property type="term" value="P:mitophagy"/>
    <property type="evidence" value="ECO:0007669"/>
    <property type="project" value="TreeGrafter"/>
</dbReference>
<dbReference type="GO" id="GO:0035973">
    <property type="term" value="P:aggrephagy"/>
    <property type="evidence" value="ECO:0007669"/>
    <property type="project" value="TreeGrafter"/>
</dbReference>
<dbReference type="GO" id="GO:0004197">
    <property type="term" value="F:cysteine-type endopeptidase activity"/>
    <property type="evidence" value="ECO:0007669"/>
    <property type="project" value="TreeGrafter"/>
</dbReference>
<evidence type="ECO:0000256" key="6">
    <source>
        <dbReference type="ARBA" id="ARBA00022801"/>
    </source>
</evidence>
<evidence type="ECO:0000313" key="15">
    <source>
        <dbReference type="Proteomes" id="UP000245910"/>
    </source>
</evidence>
<evidence type="ECO:0000256" key="10">
    <source>
        <dbReference type="ARBA" id="ARBA00029362"/>
    </source>
</evidence>
<evidence type="ECO:0000256" key="8">
    <source>
        <dbReference type="ARBA" id="ARBA00022927"/>
    </source>
</evidence>
<sequence length="469" mass="52426">MQRVMANVDLAPYRRIVQIFWDPEPTNDVVHDQPVWCLGRSYRLNGKKNTKADDHHPQTPPPVLKAEAEIQQAHDTAQPPNPPTNAPDTPPDSISSSFSSSLAYDDPVDDGGWPTGFISDFESKIWMTYRSEFEPIPRSTNPQATSALSLSMRLKSQLGDQSPFSSDSGWGCMIRSGQSLLANAIAMVRIGRGDWRRGESVEEECRLLKDFADDPRAPYSIHSFVRHGASACGKYPGEWFGPSATARCIQALTNSHESSIRVYSTGDGPDVYEDEFMKIAKPPGEDFHPTLVLVGTRLGIDKITPVYWEALIAALQMPQSESQGKYYQYITRIFNILTICSGRPSSSHYFIGAQGSFLFYLDPHHTRTALPYHEDPAEYTSEEIASCHTSRLRRVHVREMDPSMLIGFLIQNEADWQELKRNVKHVQGKSIIHITDRNAVLGGSSEGRQSAIDEVETLSDDDTDTIHEA</sequence>
<feature type="compositionally biased region" description="Pro residues" evidence="12">
    <location>
        <begin position="79"/>
        <end position="90"/>
    </location>
</feature>
<dbReference type="Pfam" id="PF03416">
    <property type="entry name" value="Peptidase_C54"/>
    <property type="match status" value="1"/>
</dbReference>
<dbReference type="InterPro" id="IPR046792">
    <property type="entry name" value="Peptidase_C54_cat"/>
</dbReference>